<dbReference type="Proteomes" id="UP000187209">
    <property type="component" value="Unassembled WGS sequence"/>
</dbReference>
<protein>
    <submittedName>
        <fullName evidence="2">Uncharacterized protein</fullName>
    </submittedName>
</protein>
<comment type="caution">
    <text evidence="2">The sequence shown here is derived from an EMBL/GenBank/DDBJ whole genome shotgun (WGS) entry which is preliminary data.</text>
</comment>
<reference evidence="2 3" key="1">
    <citation type="submission" date="2016-11" db="EMBL/GenBank/DDBJ databases">
        <title>The macronuclear genome of Stentor coeruleus: a giant cell with tiny introns.</title>
        <authorList>
            <person name="Slabodnick M."/>
            <person name="Ruby J.G."/>
            <person name="Reiff S.B."/>
            <person name="Swart E.C."/>
            <person name="Gosai S."/>
            <person name="Prabakaran S."/>
            <person name="Witkowska E."/>
            <person name="Larue G.E."/>
            <person name="Fisher S."/>
            <person name="Freeman R.M."/>
            <person name="Gunawardena J."/>
            <person name="Chu W."/>
            <person name="Stover N.A."/>
            <person name="Gregory B.D."/>
            <person name="Nowacki M."/>
            <person name="Derisi J."/>
            <person name="Roy S.W."/>
            <person name="Marshall W.F."/>
            <person name="Sood P."/>
        </authorList>
    </citation>
    <scope>NUCLEOTIDE SEQUENCE [LARGE SCALE GENOMIC DNA]</scope>
    <source>
        <strain evidence="2">WM001</strain>
    </source>
</reference>
<feature type="region of interest" description="Disordered" evidence="1">
    <location>
        <begin position="177"/>
        <end position="244"/>
    </location>
</feature>
<evidence type="ECO:0000313" key="2">
    <source>
        <dbReference type="EMBL" id="OMJ66615.1"/>
    </source>
</evidence>
<accession>A0A1R2AQ92</accession>
<proteinExistence type="predicted"/>
<dbReference type="AlphaFoldDB" id="A0A1R2AQ92"/>
<sequence length="366" mass="42247">MSKPKGNQYRPVKSKVQLTVRDFAPMQEIADSIYDNLVKVSKLEDGEEKEFLVLKRRINMQAICMQGVLEDRKFSESEQFDELIKFFNAQRRNQDNSFYVRECLKDALSILKNETNIDSFTFNKPKHASSTALTNFFKSQNYIDERMDLSETDPEAYKNSAKIKLYSSDADTKKALFKNSNNDYQTNTDSTPKDRGKTQNKPCKKCPDCASPKKNKESFENTRFKSETEADAHSSTSFAGKGKKVTIEEDQIEKIEYEINNSRQNNFKYTENTSPIIKNTEAEWQVPTTEKNENMNSAKNAKDTLETKGDVEDNEKVLTTEKNENMNKYVEEHKEAKNHKANNRFPIGNSSSIKNIKNKERKTKNT</sequence>
<feature type="compositionally biased region" description="Basic and acidic residues" evidence="1">
    <location>
        <begin position="214"/>
        <end position="232"/>
    </location>
</feature>
<feature type="compositionally biased region" description="Polar residues" evidence="1">
    <location>
        <begin position="178"/>
        <end position="190"/>
    </location>
</feature>
<keyword evidence="3" id="KW-1185">Reference proteome</keyword>
<feature type="region of interest" description="Disordered" evidence="1">
    <location>
        <begin position="332"/>
        <end position="366"/>
    </location>
</feature>
<gene>
    <name evidence="2" type="ORF">SteCoe_36484</name>
</gene>
<organism evidence="2 3">
    <name type="scientific">Stentor coeruleus</name>
    <dbReference type="NCBI Taxonomy" id="5963"/>
    <lineage>
        <taxon>Eukaryota</taxon>
        <taxon>Sar</taxon>
        <taxon>Alveolata</taxon>
        <taxon>Ciliophora</taxon>
        <taxon>Postciliodesmatophora</taxon>
        <taxon>Heterotrichea</taxon>
        <taxon>Heterotrichida</taxon>
        <taxon>Stentoridae</taxon>
        <taxon>Stentor</taxon>
    </lineage>
</organism>
<dbReference type="EMBL" id="MPUH01001675">
    <property type="protein sequence ID" value="OMJ66615.1"/>
    <property type="molecule type" value="Genomic_DNA"/>
</dbReference>
<name>A0A1R2AQ92_9CILI</name>
<evidence type="ECO:0000256" key="1">
    <source>
        <dbReference type="SAM" id="MobiDB-lite"/>
    </source>
</evidence>
<evidence type="ECO:0000313" key="3">
    <source>
        <dbReference type="Proteomes" id="UP000187209"/>
    </source>
</evidence>